<dbReference type="GO" id="GO:0000145">
    <property type="term" value="C:exocyst"/>
    <property type="evidence" value="ECO:0007669"/>
    <property type="project" value="UniProtKB-UniRule"/>
</dbReference>
<name>A0A7J9F6V2_9ROSI</name>
<dbReference type="GO" id="GO:0006612">
    <property type="term" value="P:protein targeting to membrane"/>
    <property type="evidence" value="ECO:0007669"/>
    <property type="project" value="UniProtKB-UniRule"/>
</dbReference>
<sequence>MHVYHIGVDLIRQGWNKKGPNVSQEGYGSATVLPEQGIYLAASLYRPVHQFTDKIASMLPKKYSQLGNDGLLAFVENFVKDHLLPTMFVDYRKSPAAFRPRANPYVSYNSSIEKGRPVLQGLQAIDFLAKEASLSYFLIS</sequence>
<keyword evidence="1" id="KW-0653">Protein transport</keyword>
<organism evidence="2 3">
    <name type="scientific">Gossypium trilobum</name>
    <dbReference type="NCBI Taxonomy" id="34281"/>
    <lineage>
        <taxon>Eukaryota</taxon>
        <taxon>Viridiplantae</taxon>
        <taxon>Streptophyta</taxon>
        <taxon>Embryophyta</taxon>
        <taxon>Tracheophyta</taxon>
        <taxon>Spermatophyta</taxon>
        <taxon>Magnoliopsida</taxon>
        <taxon>eudicotyledons</taxon>
        <taxon>Gunneridae</taxon>
        <taxon>Pentapetalae</taxon>
        <taxon>rosids</taxon>
        <taxon>malvids</taxon>
        <taxon>Malvales</taxon>
        <taxon>Malvaceae</taxon>
        <taxon>Malvoideae</taxon>
        <taxon>Gossypium</taxon>
    </lineage>
</organism>
<dbReference type="PANTHER" id="PTHR14146:SF0">
    <property type="entry name" value="EXOCYST COMPLEX COMPONENT 4"/>
    <property type="match status" value="1"/>
</dbReference>
<keyword evidence="1" id="KW-0813">Transport</keyword>
<reference evidence="2 3" key="1">
    <citation type="journal article" date="2019" name="Genome Biol. Evol.">
        <title>Insights into the evolution of the New World diploid cottons (Gossypium, subgenus Houzingenia) based on genome sequencing.</title>
        <authorList>
            <person name="Grover C.E."/>
            <person name="Arick M.A. 2nd"/>
            <person name="Thrash A."/>
            <person name="Conover J.L."/>
            <person name="Sanders W.S."/>
            <person name="Peterson D.G."/>
            <person name="Frelichowski J.E."/>
            <person name="Scheffler J.A."/>
            <person name="Scheffler B.E."/>
            <person name="Wendel J.F."/>
        </authorList>
    </citation>
    <scope>NUCLEOTIDE SEQUENCE [LARGE SCALE GENOMIC DNA]</scope>
    <source>
        <strain evidence="2">8</strain>
        <tissue evidence="2">Leaf</tissue>
    </source>
</reference>
<dbReference type="InterPro" id="IPR039682">
    <property type="entry name" value="Sec8/EXOC4"/>
</dbReference>
<keyword evidence="1" id="KW-0268">Exocytosis</keyword>
<comment type="function">
    <text evidence="1">Component of the exocyst complex involved in the docking of exocytic vesicles with fusion sites on the plasma membrane.</text>
</comment>
<dbReference type="GO" id="GO:0015031">
    <property type="term" value="P:protein transport"/>
    <property type="evidence" value="ECO:0007669"/>
    <property type="project" value="UniProtKB-KW"/>
</dbReference>
<dbReference type="PANTHER" id="PTHR14146">
    <property type="entry name" value="EXOCYST COMPLEX COMPONENT 4"/>
    <property type="match status" value="1"/>
</dbReference>
<dbReference type="Proteomes" id="UP000593568">
    <property type="component" value="Unassembled WGS sequence"/>
</dbReference>
<protein>
    <recommendedName>
        <fullName evidence="1">Exocyst complex component Sec8</fullName>
    </recommendedName>
</protein>
<evidence type="ECO:0000313" key="2">
    <source>
        <dbReference type="EMBL" id="MBA0781020.1"/>
    </source>
</evidence>
<gene>
    <name evidence="2" type="ORF">Gotri_001982</name>
</gene>
<proteinExistence type="inferred from homology"/>
<evidence type="ECO:0000313" key="3">
    <source>
        <dbReference type="Proteomes" id="UP000593568"/>
    </source>
</evidence>
<dbReference type="AlphaFoldDB" id="A0A7J9F6V2"/>
<comment type="caution">
    <text evidence="2">The sequence shown here is derived from an EMBL/GenBank/DDBJ whole genome shotgun (WGS) entry which is preliminary data.</text>
</comment>
<comment type="similarity">
    <text evidence="1">Belongs to the SEC8 family.</text>
</comment>
<dbReference type="EMBL" id="JABEZW010000012">
    <property type="protein sequence ID" value="MBA0781020.1"/>
    <property type="molecule type" value="Genomic_DNA"/>
</dbReference>
<evidence type="ECO:0000256" key="1">
    <source>
        <dbReference type="RuleBase" id="RU367079"/>
    </source>
</evidence>
<dbReference type="GO" id="GO:0006893">
    <property type="term" value="P:Golgi to plasma membrane transport"/>
    <property type="evidence" value="ECO:0007669"/>
    <property type="project" value="TreeGrafter"/>
</dbReference>
<keyword evidence="3" id="KW-1185">Reference proteome</keyword>
<dbReference type="GO" id="GO:0090522">
    <property type="term" value="P:vesicle tethering involved in exocytosis"/>
    <property type="evidence" value="ECO:0007669"/>
    <property type="project" value="UniProtKB-UniRule"/>
</dbReference>
<accession>A0A7J9F6V2</accession>